<accession>A0A0S8FUJ4</accession>
<evidence type="ECO:0000256" key="1">
    <source>
        <dbReference type="PROSITE-ProRule" id="PRU00285"/>
    </source>
</evidence>
<dbReference type="InterPro" id="IPR002068">
    <property type="entry name" value="A-crystallin/Hsp20_dom"/>
</dbReference>
<reference evidence="4 5" key="1">
    <citation type="journal article" date="2015" name="Microbiome">
        <title>Genomic resolution of linkages in carbon, nitrogen, and sulfur cycling among widespread estuary sediment bacteria.</title>
        <authorList>
            <person name="Baker B.J."/>
            <person name="Lazar C.S."/>
            <person name="Teske A.P."/>
            <person name="Dick G.J."/>
        </authorList>
    </citation>
    <scope>NUCLEOTIDE SEQUENCE [LARGE SCALE GENOMIC DNA]</scope>
    <source>
        <strain evidence="4">SM23_42</strain>
    </source>
</reference>
<evidence type="ECO:0000313" key="5">
    <source>
        <dbReference type="Proteomes" id="UP000051373"/>
    </source>
</evidence>
<sequence length="142" mass="16673">MKRPVSEKDLETHIEFIIDDNIDYDDSNVFPEFANWQPLYNLYTTPEGIMIHLELAGVDTRDIVIYLRTRHMIIMGNRTTPPGLTGDCCVFHNLEIPYGRFIRRIDFPIPIETRQHQHEMRDGLLTIHLKTLEEKIIPIEGE</sequence>
<dbReference type="EMBL" id="LJUJ01000003">
    <property type="protein sequence ID" value="KPK64373.1"/>
    <property type="molecule type" value="Genomic_DNA"/>
</dbReference>
<dbReference type="InterPro" id="IPR008978">
    <property type="entry name" value="HSP20-like_chaperone"/>
</dbReference>
<name>A0A0S8FUJ4_UNCW3</name>
<proteinExistence type="inferred from homology"/>
<evidence type="ECO:0000259" key="3">
    <source>
        <dbReference type="PROSITE" id="PS01031"/>
    </source>
</evidence>
<comment type="similarity">
    <text evidence="1 2">Belongs to the small heat shock protein (HSP20) family.</text>
</comment>
<dbReference type="STRING" id="1703779.AMJ83_02865"/>
<evidence type="ECO:0000256" key="2">
    <source>
        <dbReference type="RuleBase" id="RU003616"/>
    </source>
</evidence>
<organism evidence="4 5">
    <name type="scientific">candidate division WOR_3 bacterium SM23_42</name>
    <dbReference type="NCBI Taxonomy" id="1703779"/>
    <lineage>
        <taxon>Bacteria</taxon>
        <taxon>Bacteria division WOR-3</taxon>
    </lineage>
</organism>
<dbReference type="Gene3D" id="2.60.40.790">
    <property type="match status" value="1"/>
</dbReference>
<comment type="caution">
    <text evidence="4">The sequence shown here is derived from an EMBL/GenBank/DDBJ whole genome shotgun (WGS) entry which is preliminary data.</text>
</comment>
<dbReference type="PROSITE" id="PS01031">
    <property type="entry name" value="SHSP"/>
    <property type="match status" value="1"/>
</dbReference>
<gene>
    <name evidence="4" type="ORF">AMJ83_02865</name>
</gene>
<dbReference type="AlphaFoldDB" id="A0A0S8FUJ4"/>
<evidence type="ECO:0000313" key="4">
    <source>
        <dbReference type="EMBL" id="KPK64373.1"/>
    </source>
</evidence>
<dbReference type="Pfam" id="PF00011">
    <property type="entry name" value="HSP20"/>
    <property type="match status" value="1"/>
</dbReference>
<protein>
    <recommendedName>
        <fullName evidence="3">SHSP domain-containing protein</fullName>
    </recommendedName>
</protein>
<feature type="domain" description="SHSP" evidence="3">
    <location>
        <begin position="31"/>
        <end position="142"/>
    </location>
</feature>
<dbReference type="CDD" id="cd06464">
    <property type="entry name" value="ACD_sHsps-like"/>
    <property type="match status" value="1"/>
</dbReference>
<dbReference type="SUPFAM" id="SSF49764">
    <property type="entry name" value="HSP20-like chaperones"/>
    <property type="match status" value="1"/>
</dbReference>
<dbReference type="Proteomes" id="UP000051373">
    <property type="component" value="Unassembled WGS sequence"/>
</dbReference>